<dbReference type="AlphaFoldDB" id="A0A8X7SHB9"/>
<name>A0A8X7SHB9_BRACI</name>
<reference evidence="1 2" key="1">
    <citation type="submission" date="2020-02" db="EMBL/GenBank/DDBJ databases">
        <authorList>
            <person name="Ma Q."/>
            <person name="Huang Y."/>
            <person name="Song X."/>
            <person name="Pei D."/>
        </authorList>
    </citation>
    <scope>NUCLEOTIDE SEQUENCE [LARGE SCALE GENOMIC DNA]</scope>
    <source>
        <strain evidence="1">Sxm20200214</strain>
        <tissue evidence="1">Leaf</tissue>
    </source>
</reference>
<comment type="caution">
    <text evidence="1">The sequence shown here is derived from an EMBL/GenBank/DDBJ whole genome shotgun (WGS) entry which is preliminary data.</text>
</comment>
<dbReference type="EMBL" id="JAAMPC010000006">
    <property type="protein sequence ID" value="KAG2307118.1"/>
    <property type="molecule type" value="Genomic_DNA"/>
</dbReference>
<sequence>MLSTLVDQTLRIKATDQALECCLERQEHLLDASQHQSEIVNEASRLADPNPPLDNTLTSHPQHCNQDVMLLHPKRLHPTSVDFVDLPPFVTPTRTILAFIFVNHNERSPPPPPGCKPTRRQ</sequence>
<dbReference type="Proteomes" id="UP000886595">
    <property type="component" value="Unassembled WGS sequence"/>
</dbReference>
<accession>A0A8X7SHB9</accession>
<gene>
    <name evidence="1" type="ORF">Bca52824_026866</name>
</gene>
<organism evidence="1 2">
    <name type="scientific">Brassica carinata</name>
    <name type="common">Ethiopian mustard</name>
    <name type="synonym">Abyssinian cabbage</name>
    <dbReference type="NCBI Taxonomy" id="52824"/>
    <lineage>
        <taxon>Eukaryota</taxon>
        <taxon>Viridiplantae</taxon>
        <taxon>Streptophyta</taxon>
        <taxon>Embryophyta</taxon>
        <taxon>Tracheophyta</taxon>
        <taxon>Spermatophyta</taxon>
        <taxon>Magnoliopsida</taxon>
        <taxon>eudicotyledons</taxon>
        <taxon>Gunneridae</taxon>
        <taxon>Pentapetalae</taxon>
        <taxon>rosids</taxon>
        <taxon>malvids</taxon>
        <taxon>Brassicales</taxon>
        <taxon>Brassicaceae</taxon>
        <taxon>Brassiceae</taxon>
        <taxon>Brassica</taxon>
    </lineage>
</organism>
<protein>
    <submittedName>
        <fullName evidence="1">Uncharacterized protein</fullName>
    </submittedName>
</protein>
<keyword evidence="2" id="KW-1185">Reference proteome</keyword>
<evidence type="ECO:0000313" key="1">
    <source>
        <dbReference type="EMBL" id="KAG2307118.1"/>
    </source>
</evidence>
<evidence type="ECO:0000313" key="2">
    <source>
        <dbReference type="Proteomes" id="UP000886595"/>
    </source>
</evidence>
<proteinExistence type="predicted"/>